<name>A0A1G1T3J2_9BACT</name>
<keyword evidence="3" id="KW-1185">Reference proteome</keyword>
<dbReference type="Gene3D" id="3.30.1310.20">
    <property type="entry name" value="PRTase-like"/>
    <property type="match status" value="1"/>
</dbReference>
<protein>
    <submittedName>
        <fullName evidence="2">Phosphoribosyltransferase</fullName>
    </submittedName>
</protein>
<dbReference type="CDD" id="cd06223">
    <property type="entry name" value="PRTases_typeI"/>
    <property type="match status" value="1"/>
</dbReference>
<accession>A0A1G1T3J2</accession>
<evidence type="ECO:0000313" key="3">
    <source>
        <dbReference type="Proteomes" id="UP000176294"/>
    </source>
</evidence>
<dbReference type="RefSeq" id="WP_070728433.1">
    <property type="nucleotide sequence ID" value="NZ_MDZB01000106.1"/>
</dbReference>
<dbReference type="Proteomes" id="UP000176294">
    <property type="component" value="Unassembled WGS sequence"/>
</dbReference>
<dbReference type="OrthoDB" id="9810066at2"/>
<keyword evidence="2" id="KW-0328">Glycosyltransferase</keyword>
<dbReference type="InterPro" id="IPR000836">
    <property type="entry name" value="PRTase_dom"/>
</dbReference>
<dbReference type="SUPFAM" id="SSF53271">
    <property type="entry name" value="PRTase-like"/>
    <property type="match status" value="1"/>
</dbReference>
<dbReference type="InterPro" id="IPR029057">
    <property type="entry name" value="PRTase-like"/>
</dbReference>
<evidence type="ECO:0000259" key="1">
    <source>
        <dbReference type="Pfam" id="PF00156"/>
    </source>
</evidence>
<feature type="domain" description="Phosphoribosyltransferase" evidence="1">
    <location>
        <begin position="25"/>
        <end position="189"/>
    </location>
</feature>
<gene>
    <name evidence="2" type="ORF">BEN47_14875</name>
</gene>
<dbReference type="Gene3D" id="3.40.50.2020">
    <property type="match status" value="1"/>
</dbReference>
<dbReference type="EMBL" id="MDZB01000106">
    <property type="protein sequence ID" value="OGX85422.1"/>
    <property type="molecule type" value="Genomic_DNA"/>
</dbReference>
<evidence type="ECO:0000313" key="2">
    <source>
        <dbReference type="EMBL" id="OGX85422.1"/>
    </source>
</evidence>
<dbReference type="GO" id="GO:0016757">
    <property type="term" value="F:glycosyltransferase activity"/>
    <property type="evidence" value="ECO:0007669"/>
    <property type="project" value="UniProtKB-KW"/>
</dbReference>
<dbReference type="AlphaFoldDB" id="A0A1G1T3J2"/>
<dbReference type="STRING" id="1908237.BEN47_14875"/>
<comment type="caution">
    <text evidence="2">The sequence shown here is derived from an EMBL/GenBank/DDBJ whole genome shotgun (WGS) entry which is preliminary data.</text>
</comment>
<organism evidence="2 3">
    <name type="scientific">Hymenobacter lapidarius</name>
    <dbReference type="NCBI Taxonomy" id="1908237"/>
    <lineage>
        <taxon>Bacteria</taxon>
        <taxon>Pseudomonadati</taxon>
        <taxon>Bacteroidota</taxon>
        <taxon>Cytophagia</taxon>
        <taxon>Cytophagales</taxon>
        <taxon>Hymenobacteraceae</taxon>
        <taxon>Hymenobacter</taxon>
    </lineage>
</organism>
<keyword evidence="2" id="KW-0808">Transferase</keyword>
<proteinExistence type="predicted"/>
<sequence>MTPGFANRTDAAHQLAVRLHHLRQAPRGVVLAVPRGGVPLGAIVAKALGWPLEVVLAKKIGHPAHPEYAVGAVSLESVVLTPGLVLPAGYLAEQVARIRQRLQQRHRAYVGNRPPLVLTGRTVVLVDDGVATGHTLLATVELVRQQSPARVVVAVPVSSLQALGRLQAAADEVVCLLAPPNFQAVGQFYQDFTQVTDEEVVAVLHAAEHPPA</sequence>
<dbReference type="Pfam" id="PF00156">
    <property type="entry name" value="Pribosyltran"/>
    <property type="match status" value="1"/>
</dbReference>
<reference evidence="2 3" key="1">
    <citation type="submission" date="2016-08" db="EMBL/GenBank/DDBJ databases">
        <title>Hymenobacter coccineus sp. nov., Hymenobacter lapidarius sp. nov. and Hymenobacter glacialis sp. nov., isolated from Antarctic soil.</title>
        <authorList>
            <person name="Sedlacek I."/>
            <person name="Kralova S."/>
            <person name="Kyrova K."/>
            <person name="Maslanova I."/>
            <person name="Stankova E."/>
            <person name="Vrbovska V."/>
            <person name="Nemec M."/>
            <person name="Bartak M."/>
            <person name="Svec P."/>
            <person name="Busse H.-J."/>
            <person name="Pantucek R."/>
        </authorList>
    </citation>
    <scope>NUCLEOTIDE SEQUENCE [LARGE SCALE GENOMIC DNA]</scope>
    <source>
        <strain evidence="2 3">CCM 8643</strain>
    </source>
</reference>